<dbReference type="EMBL" id="JALJOT010000004">
    <property type="protein sequence ID" value="KAK9915860.1"/>
    <property type="molecule type" value="Genomic_DNA"/>
</dbReference>
<dbReference type="Proteomes" id="UP001491310">
    <property type="component" value="Unassembled WGS sequence"/>
</dbReference>
<feature type="region of interest" description="Disordered" evidence="1">
    <location>
        <begin position="1"/>
        <end position="52"/>
    </location>
</feature>
<accession>A0ABR2YVM8</accession>
<name>A0ABR2YVM8_9CHLO</name>
<evidence type="ECO:0000313" key="2">
    <source>
        <dbReference type="EMBL" id="KAK9915860.1"/>
    </source>
</evidence>
<reference evidence="2 3" key="1">
    <citation type="journal article" date="2024" name="Nat. Commun.">
        <title>Phylogenomics reveals the evolutionary origins of lichenization in chlorophyte algae.</title>
        <authorList>
            <person name="Puginier C."/>
            <person name="Libourel C."/>
            <person name="Otte J."/>
            <person name="Skaloud P."/>
            <person name="Haon M."/>
            <person name="Grisel S."/>
            <person name="Petersen M."/>
            <person name="Berrin J.G."/>
            <person name="Delaux P.M."/>
            <person name="Dal Grande F."/>
            <person name="Keller J."/>
        </authorList>
    </citation>
    <scope>NUCLEOTIDE SEQUENCE [LARGE SCALE GENOMIC DNA]</scope>
    <source>
        <strain evidence="2 3">SAG 216-7</strain>
    </source>
</reference>
<proteinExistence type="predicted"/>
<protein>
    <submittedName>
        <fullName evidence="2">Uncharacterized protein</fullName>
    </submittedName>
</protein>
<keyword evidence="3" id="KW-1185">Reference proteome</keyword>
<comment type="caution">
    <text evidence="2">The sequence shown here is derived from an EMBL/GenBank/DDBJ whole genome shotgun (WGS) entry which is preliminary data.</text>
</comment>
<organism evidence="2 3">
    <name type="scientific">Coccomyxa subellipsoidea</name>
    <dbReference type="NCBI Taxonomy" id="248742"/>
    <lineage>
        <taxon>Eukaryota</taxon>
        <taxon>Viridiplantae</taxon>
        <taxon>Chlorophyta</taxon>
        <taxon>core chlorophytes</taxon>
        <taxon>Trebouxiophyceae</taxon>
        <taxon>Trebouxiophyceae incertae sedis</taxon>
        <taxon>Coccomyxaceae</taxon>
        <taxon>Coccomyxa</taxon>
    </lineage>
</organism>
<gene>
    <name evidence="2" type="ORF">WJX75_005362</name>
</gene>
<evidence type="ECO:0000313" key="3">
    <source>
        <dbReference type="Proteomes" id="UP001491310"/>
    </source>
</evidence>
<sequence length="76" mass="8227">MRAEEVAGTEELLEESSLQQSKGFLMSKRPKQRIQHTAQPLTSAATTSFQGPPSRFTVADQHKLISFAAGLAPSAK</sequence>
<feature type="compositionally biased region" description="Polar residues" evidence="1">
    <location>
        <begin position="35"/>
        <end position="51"/>
    </location>
</feature>
<evidence type="ECO:0000256" key="1">
    <source>
        <dbReference type="SAM" id="MobiDB-lite"/>
    </source>
</evidence>